<name>A0A7S4KWD8_9EUKA</name>
<feature type="domain" description="Methyltransferase" evidence="1">
    <location>
        <begin position="107"/>
        <end position="204"/>
    </location>
</feature>
<dbReference type="EMBL" id="HBKR01018765">
    <property type="protein sequence ID" value="CAE2307556.1"/>
    <property type="molecule type" value="Transcribed_RNA"/>
</dbReference>
<gene>
    <name evidence="2" type="ORF">NAES01612_LOCUS12329</name>
</gene>
<dbReference type="NCBIfam" id="NF038261">
    <property type="entry name" value="rhodoquin_RquA"/>
    <property type="match status" value="1"/>
</dbReference>
<dbReference type="Pfam" id="PF13649">
    <property type="entry name" value="Methyltransf_25"/>
    <property type="match status" value="1"/>
</dbReference>
<dbReference type="Gene3D" id="3.40.50.150">
    <property type="entry name" value="Vaccinia Virus protein VP39"/>
    <property type="match status" value="1"/>
</dbReference>
<evidence type="ECO:0000313" key="2">
    <source>
        <dbReference type="EMBL" id="CAE2307556.1"/>
    </source>
</evidence>
<sequence length="278" mass="32063">MMPFIPPPHSLRLLGSAVSQTSSFLSPVQPTFFCRRHFHRTLETDKPVSSPLLETPKYMREVYTFWYRTEKNFSFLDKESVVNTLLWGHADLLEGTVVSLIKPGDRVLQTGATYGELTSKSAKSVGQAGLFDCIDITPIQVDLHNKKLKGFPQARVRVANVVNPQLPNEEQYDLTYSFMLFHELPTEYKSKAATAILESLKPQGKALFIDYHRPSFFPLRAYLTTIFAVFEPFGFEMYKKNFWEFGDEKISSEFNWTKRTIFFDMFQIVEATRKQGPK</sequence>
<dbReference type="SUPFAM" id="SSF53335">
    <property type="entry name" value="S-adenosyl-L-methionine-dependent methyltransferases"/>
    <property type="match status" value="1"/>
</dbReference>
<accession>A0A7S4KWD8</accession>
<proteinExistence type="predicted"/>
<dbReference type="AlphaFoldDB" id="A0A7S4KWD8"/>
<organism evidence="2">
    <name type="scientific">Paramoeba aestuarina</name>
    <dbReference type="NCBI Taxonomy" id="180227"/>
    <lineage>
        <taxon>Eukaryota</taxon>
        <taxon>Amoebozoa</taxon>
        <taxon>Discosea</taxon>
        <taxon>Flabellinia</taxon>
        <taxon>Dactylopodida</taxon>
        <taxon>Paramoebidae</taxon>
        <taxon>Paramoeba</taxon>
    </lineage>
</organism>
<evidence type="ECO:0000259" key="1">
    <source>
        <dbReference type="Pfam" id="PF13649"/>
    </source>
</evidence>
<dbReference type="InterPro" id="IPR029063">
    <property type="entry name" value="SAM-dependent_MTases_sf"/>
</dbReference>
<protein>
    <recommendedName>
        <fullName evidence="1">Methyltransferase domain-containing protein</fullName>
    </recommendedName>
</protein>
<dbReference type="InterPro" id="IPR041698">
    <property type="entry name" value="Methyltransf_25"/>
</dbReference>
<reference evidence="2" key="1">
    <citation type="submission" date="2021-01" db="EMBL/GenBank/DDBJ databases">
        <authorList>
            <person name="Corre E."/>
            <person name="Pelletier E."/>
            <person name="Niang G."/>
            <person name="Scheremetjew M."/>
            <person name="Finn R."/>
            <person name="Kale V."/>
            <person name="Holt S."/>
            <person name="Cochrane G."/>
            <person name="Meng A."/>
            <person name="Brown T."/>
            <person name="Cohen L."/>
        </authorList>
    </citation>
    <scope>NUCLEOTIDE SEQUENCE</scope>
    <source>
        <strain evidence="2">SoJaBio B1-5/56/2</strain>
    </source>
</reference>